<comment type="caution">
    <text evidence="1">The sequence shown here is derived from an EMBL/GenBank/DDBJ whole genome shotgun (WGS) entry which is preliminary data.</text>
</comment>
<evidence type="ECO:0008006" key="3">
    <source>
        <dbReference type="Google" id="ProtNLM"/>
    </source>
</evidence>
<dbReference type="InterPro" id="IPR023393">
    <property type="entry name" value="START-like_dom_sf"/>
</dbReference>
<dbReference type="CDD" id="cd07812">
    <property type="entry name" value="SRPBCC"/>
    <property type="match status" value="1"/>
</dbReference>
<dbReference type="SUPFAM" id="SSF55961">
    <property type="entry name" value="Bet v1-like"/>
    <property type="match status" value="1"/>
</dbReference>
<evidence type="ECO:0000313" key="2">
    <source>
        <dbReference type="Proteomes" id="UP000031364"/>
    </source>
</evidence>
<sequence>MGVTAVEVRRVIAGDPRQVYELIADVTRMSEWSPESAGAEWISGAPGAVGSTFRGHNRRAWARWSTTCTVIAADPGRRFAFVVEDGGIAGRPGATWEFEIFTRPGGCEVVERTVDSRSRFYRSLTWVTTGVQRRSARNRQTMQQTLAALAYFVENDHGH</sequence>
<evidence type="ECO:0000313" key="1">
    <source>
        <dbReference type="EMBL" id="KIA60753.1"/>
    </source>
</evidence>
<dbReference type="Gene3D" id="3.30.530.20">
    <property type="match status" value="1"/>
</dbReference>
<accession>A0ABR4Z5Z2</accession>
<name>A0ABR4Z5Z2_9NOCA</name>
<reference evidence="1 2" key="1">
    <citation type="journal article" date="2014" name="Int. J. Syst. Evol. Microbiol.">
        <title>Nocardia vulneris sp. nov., isolated from wounds of human patients in North America.</title>
        <authorList>
            <person name="Lasker B.A."/>
            <person name="Bell M."/>
            <person name="Klenk H.P."/>
            <person name="Sproer C."/>
            <person name="Schumann C."/>
            <person name="Schumann P."/>
            <person name="Brown J.M."/>
        </authorList>
    </citation>
    <scope>NUCLEOTIDE SEQUENCE [LARGE SCALE GENOMIC DNA]</scope>
    <source>
        <strain evidence="1 2">W9851</strain>
    </source>
</reference>
<proteinExistence type="predicted"/>
<dbReference type="RefSeq" id="WP_043679289.1">
    <property type="nucleotide sequence ID" value="NZ_BDCI01000002.1"/>
</dbReference>
<dbReference type="EMBL" id="JNFP01000060">
    <property type="protein sequence ID" value="KIA60753.1"/>
    <property type="molecule type" value="Genomic_DNA"/>
</dbReference>
<dbReference type="InterPro" id="IPR019587">
    <property type="entry name" value="Polyketide_cyclase/dehydratase"/>
</dbReference>
<gene>
    <name evidence="1" type="ORF">FG87_35140</name>
</gene>
<protein>
    <recommendedName>
        <fullName evidence="3">Polyketide cyclase</fullName>
    </recommendedName>
</protein>
<dbReference type="Pfam" id="PF10604">
    <property type="entry name" value="Polyketide_cyc2"/>
    <property type="match status" value="1"/>
</dbReference>
<keyword evidence="2" id="KW-1185">Reference proteome</keyword>
<dbReference type="Proteomes" id="UP000031364">
    <property type="component" value="Unassembled WGS sequence"/>
</dbReference>
<organism evidence="1 2">
    <name type="scientific">Nocardia vulneris</name>
    <dbReference type="NCBI Taxonomy" id="1141657"/>
    <lineage>
        <taxon>Bacteria</taxon>
        <taxon>Bacillati</taxon>
        <taxon>Actinomycetota</taxon>
        <taxon>Actinomycetes</taxon>
        <taxon>Mycobacteriales</taxon>
        <taxon>Nocardiaceae</taxon>
        <taxon>Nocardia</taxon>
    </lineage>
</organism>